<dbReference type="PROSITE" id="PS50005">
    <property type="entry name" value="TPR"/>
    <property type="match status" value="1"/>
</dbReference>
<feature type="chain" id="PRO_5029483907" description="HTH araC/xylS-type domain-containing protein" evidence="7">
    <location>
        <begin position="27"/>
        <end position="587"/>
    </location>
</feature>
<evidence type="ECO:0000256" key="2">
    <source>
        <dbReference type="ARBA" id="ARBA00023125"/>
    </source>
</evidence>
<feature type="coiled-coil region" evidence="5">
    <location>
        <begin position="52"/>
        <end position="79"/>
    </location>
</feature>
<keyword evidence="6" id="KW-1133">Transmembrane helix</keyword>
<sequence length="587" mass="68432">MIYTKKVFKTLAFIMALQLFSAFLVAQNTITIHSVDSTKLQTETIKIDSVNLTTFEEKLQIAKQSKDTLEIALQKAKQSKDTLGIANAYDEYSEFYLKPLNKLSLAYSDSILFITKNLKNNEKFPALGYHLKGRYYYRKGKYNTAFKYYVDALHLAKENTLLYETINFNIALIKNTTKRHEEAKKVFKQYVNFLEGSKNKKLVEKYNLGLYALSHSLTYTGQLDSATQYIAKGMKSSIDIEDHHAYNYFVLNSGINSYFKKEYETSIDSLTKAKKLFLNDTTERPSLAFAHLYLGKNNLTMNNPKLARKHFRSVDSILEITKDVLPEFLDAYKYLRKHYELVKDEEKHLHYLKQEIKFNDIYTASYEDLILNLKDYDNEILIKIKDKIIKELNKKNKTSDTTIIILLSLLLTFAGAIYYFFRKQVIHKKRFHKLLAAQQEKQSKKAAAIKEEVTIIENNLKELPEDLVNDILAKLEKFEATDKFVKKRYTLPQLARELNTNGTYLSKVINEIKQVNFANYLNQLRIEYSIERITTDSRFREYTIKAIAEDSGFKTQQSFSAAFYKKTGIKPSFFIRQLKSKIKNSNN</sequence>
<accession>A0A7L4ZIM0</accession>
<dbReference type="InterPro" id="IPR011990">
    <property type="entry name" value="TPR-like_helical_dom_sf"/>
</dbReference>
<reference evidence="9 10" key="1">
    <citation type="journal article" date="2013" name="Int. J. Syst. Evol. Microbiol.">
        <title>Kordia antarctica sp. nov., isolated from Antarctic seawater.</title>
        <authorList>
            <person name="Baek K."/>
            <person name="Choi A."/>
            <person name="Kang I."/>
            <person name="Lee K."/>
            <person name="Cho J.C."/>
        </authorList>
    </citation>
    <scope>NUCLEOTIDE SEQUENCE [LARGE SCALE GENOMIC DNA]</scope>
    <source>
        <strain evidence="9 10">IMCC3317</strain>
    </source>
</reference>
<dbReference type="SUPFAM" id="SSF48452">
    <property type="entry name" value="TPR-like"/>
    <property type="match status" value="1"/>
</dbReference>
<evidence type="ECO:0000313" key="10">
    <source>
        <dbReference type="Proteomes" id="UP000464657"/>
    </source>
</evidence>
<keyword evidence="5" id="KW-0175">Coiled coil</keyword>
<dbReference type="SUPFAM" id="SSF46689">
    <property type="entry name" value="Homeodomain-like"/>
    <property type="match status" value="1"/>
</dbReference>
<dbReference type="EMBL" id="CP019288">
    <property type="protein sequence ID" value="QHI36269.1"/>
    <property type="molecule type" value="Genomic_DNA"/>
</dbReference>
<dbReference type="GO" id="GO:0003700">
    <property type="term" value="F:DNA-binding transcription factor activity"/>
    <property type="evidence" value="ECO:0007669"/>
    <property type="project" value="InterPro"/>
</dbReference>
<dbReference type="Pfam" id="PF13181">
    <property type="entry name" value="TPR_8"/>
    <property type="match status" value="1"/>
</dbReference>
<proteinExistence type="predicted"/>
<dbReference type="PANTHER" id="PTHR43280">
    <property type="entry name" value="ARAC-FAMILY TRANSCRIPTIONAL REGULATOR"/>
    <property type="match status" value="1"/>
</dbReference>
<evidence type="ECO:0000256" key="7">
    <source>
        <dbReference type="SAM" id="SignalP"/>
    </source>
</evidence>
<keyword evidence="6" id="KW-0472">Membrane</keyword>
<keyword evidence="1" id="KW-0805">Transcription regulation</keyword>
<dbReference type="PANTHER" id="PTHR43280:SF29">
    <property type="entry name" value="ARAC-FAMILY TRANSCRIPTIONAL REGULATOR"/>
    <property type="match status" value="1"/>
</dbReference>
<dbReference type="SMART" id="SM00342">
    <property type="entry name" value="HTH_ARAC"/>
    <property type="match status" value="1"/>
</dbReference>
<dbReference type="InterPro" id="IPR019734">
    <property type="entry name" value="TPR_rpt"/>
</dbReference>
<evidence type="ECO:0000256" key="6">
    <source>
        <dbReference type="SAM" id="Phobius"/>
    </source>
</evidence>
<keyword evidence="10" id="KW-1185">Reference proteome</keyword>
<dbReference type="KEGG" id="kan:IMCC3317_16290"/>
<keyword evidence="7" id="KW-0732">Signal</keyword>
<feature type="transmembrane region" description="Helical" evidence="6">
    <location>
        <begin position="403"/>
        <end position="421"/>
    </location>
</feature>
<protein>
    <recommendedName>
        <fullName evidence="8">HTH araC/xylS-type domain-containing protein</fullName>
    </recommendedName>
</protein>
<dbReference type="AlphaFoldDB" id="A0A7L4ZIM0"/>
<keyword evidence="3" id="KW-0804">Transcription</keyword>
<name>A0A7L4ZIM0_9FLAO</name>
<evidence type="ECO:0000259" key="8">
    <source>
        <dbReference type="PROSITE" id="PS01124"/>
    </source>
</evidence>
<evidence type="ECO:0000256" key="5">
    <source>
        <dbReference type="SAM" id="Coils"/>
    </source>
</evidence>
<dbReference type="InterPro" id="IPR009057">
    <property type="entry name" value="Homeodomain-like_sf"/>
</dbReference>
<evidence type="ECO:0000313" key="9">
    <source>
        <dbReference type="EMBL" id="QHI36269.1"/>
    </source>
</evidence>
<evidence type="ECO:0000256" key="3">
    <source>
        <dbReference type="ARBA" id="ARBA00023163"/>
    </source>
</evidence>
<dbReference type="InterPro" id="IPR018060">
    <property type="entry name" value="HTH_AraC"/>
</dbReference>
<evidence type="ECO:0000256" key="4">
    <source>
        <dbReference type="PROSITE-ProRule" id="PRU00339"/>
    </source>
</evidence>
<dbReference type="PROSITE" id="PS01124">
    <property type="entry name" value="HTH_ARAC_FAMILY_2"/>
    <property type="match status" value="1"/>
</dbReference>
<dbReference type="Pfam" id="PF12833">
    <property type="entry name" value="HTH_18"/>
    <property type="match status" value="1"/>
</dbReference>
<evidence type="ECO:0000256" key="1">
    <source>
        <dbReference type="ARBA" id="ARBA00023015"/>
    </source>
</evidence>
<keyword evidence="2" id="KW-0238">DNA-binding</keyword>
<keyword evidence="6" id="KW-0812">Transmembrane</keyword>
<feature type="repeat" description="TPR" evidence="4">
    <location>
        <begin position="126"/>
        <end position="159"/>
    </location>
</feature>
<feature type="signal peptide" evidence="7">
    <location>
        <begin position="1"/>
        <end position="26"/>
    </location>
</feature>
<dbReference type="Proteomes" id="UP000464657">
    <property type="component" value="Chromosome"/>
</dbReference>
<dbReference type="Gene3D" id="1.25.40.10">
    <property type="entry name" value="Tetratricopeptide repeat domain"/>
    <property type="match status" value="2"/>
</dbReference>
<dbReference type="Gene3D" id="1.10.10.60">
    <property type="entry name" value="Homeodomain-like"/>
    <property type="match status" value="2"/>
</dbReference>
<organism evidence="9 10">
    <name type="scientific">Kordia antarctica</name>
    <dbReference type="NCBI Taxonomy" id="1218801"/>
    <lineage>
        <taxon>Bacteria</taxon>
        <taxon>Pseudomonadati</taxon>
        <taxon>Bacteroidota</taxon>
        <taxon>Flavobacteriia</taxon>
        <taxon>Flavobacteriales</taxon>
        <taxon>Flavobacteriaceae</taxon>
        <taxon>Kordia</taxon>
    </lineage>
</organism>
<keyword evidence="4" id="KW-0802">TPR repeat</keyword>
<dbReference type="GO" id="GO:0043565">
    <property type="term" value="F:sequence-specific DNA binding"/>
    <property type="evidence" value="ECO:0007669"/>
    <property type="project" value="InterPro"/>
</dbReference>
<feature type="domain" description="HTH araC/xylS-type" evidence="8">
    <location>
        <begin position="469"/>
        <end position="577"/>
    </location>
</feature>
<gene>
    <name evidence="9" type="ORF">IMCC3317_16290</name>
</gene>